<dbReference type="GO" id="GO:0008157">
    <property type="term" value="F:protein phosphatase 1 binding"/>
    <property type="evidence" value="ECO:0007669"/>
    <property type="project" value="TreeGrafter"/>
</dbReference>
<dbReference type="GO" id="GO:0004865">
    <property type="term" value="F:protein serine/threonine phosphatase inhibitor activity"/>
    <property type="evidence" value="ECO:0007669"/>
    <property type="project" value="InterPro"/>
</dbReference>
<dbReference type="EMBL" id="JAHBMH010000073">
    <property type="protein sequence ID" value="KAK1933338.1"/>
    <property type="molecule type" value="Genomic_DNA"/>
</dbReference>
<reference evidence="2" key="1">
    <citation type="journal article" date="2014" name="Nucleic Acids Res.">
        <title>The evolutionary dynamics of variant antigen genes in Babesia reveal a history of genomic innovation underlying host-parasite interaction.</title>
        <authorList>
            <person name="Jackson A.P."/>
            <person name="Otto T.D."/>
            <person name="Darby A."/>
            <person name="Ramaprasad A."/>
            <person name="Xia D."/>
            <person name="Echaide I.E."/>
            <person name="Farber M."/>
            <person name="Gahlot S."/>
            <person name="Gamble J."/>
            <person name="Gupta D."/>
            <person name="Gupta Y."/>
            <person name="Jackson L."/>
            <person name="Malandrin L."/>
            <person name="Malas T.B."/>
            <person name="Moussa E."/>
            <person name="Nair M."/>
            <person name="Reid A.J."/>
            <person name="Sanders M."/>
            <person name="Sharma J."/>
            <person name="Tracey A."/>
            <person name="Quail M.A."/>
            <person name="Weir W."/>
            <person name="Wastling J.M."/>
            <person name="Hall N."/>
            <person name="Willadsen P."/>
            <person name="Lingelbach K."/>
            <person name="Shiels B."/>
            <person name="Tait A."/>
            <person name="Berriman M."/>
            <person name="Allred D.R."/>
            <person name="Pain A."/>
        </authorList>
    </citation>
    <scope>NUCLEOTIDE SEQUENCE</scope>
    <source>
        <strain evidence="2">1802A</strain>
    </source>
</reference>
<comment type="caution">
    <text evidence="2">The sequence shown here is derived from an EMBL/GenBank/DDBJ whole genome shotgun (WGS) entry which is preliminary data.</text>
</comment>
<dbReference type="Proteomes" id="UP001195914">
    <property type="component" value="Unassembled WGS sequence"/>
</dbReference>
<sequence>MQRSGTVTLLLQPPSAPARDDVSTSLESSFRVLRVRDTRHVRWEEGTVDNEGLHRRSSKCCCIFTKRRNYDDDYSDGR</sequence>
<dbReference type="GO" id="GO:0005634">
    <property type="term" value="C:nucleus"/>
    <property type="evidence" value="ECO:0007669"/>
    <property type="project" value="TreeGrafter"/>
</dbReference>
<dbReference type="AlphaFoldDB" id="A0AAD9LEC7"/>
<gene>
    <name evidence="2" type="ORF">X943_003199</name>
</gene>
<evidence type="ECO:0000313" key="3">
    <source>
        <dbReference type="Proteomes" id="UP001195914"/>
    </source>
</evidence>
<reference evidence="2" key="2">
    <citation type="submission" date="2021-05" db="EMBL/GenBank/DDBJ databases">
        <authorList>
            <person name="Pain A."/>
        </authorList>
    </citation>
    <scope>NUCLEOTIDE SEQUENCE</scope>
    <source>
        <strain evidence="2">1802A</strain>
    </source>
</reference>
<evidence type="ECO:0000256" key="1">
    <source>
        <dbReference type="SAM" id="MobiDB-lite"/>
    </source>
</evidence>
<organism evidence="2 3">
    <name type="scientific">Babesia divergens</name>
    <dbReference type="NCBI Taxonomy" id="32595"/>
    <lineage>
        <taxon>Eukaryota</taxon>
        <taxon>Sar</taxon>
        <taxon>Alveolata</taxon>
        <taxon>Apicomplexa</taxon>
        <taxon>Aconoidasida</taxon>
        <taxon>Piroplasmida</taxon>
        <taxon>Babesiidae</taxon>
        <taxon>Babesia</taxon>
    </lineage>
</organism>
<keyword evidence="3" id="KW-1185">Reference proteome</keyword>
<proteinExistence type="predicted"/>
<dbReference type="PANTHER" id="PTHR20835">
    <property type="entry name" value="E3 UBIQUITIN-PROTEIN LIGASE PPP1R11-RELATED"/>
    <property type="match status" value="1"/>
</dbReference>
<keyword evidence="2" id="KW-0650">Protein phosphatase inhibitor</keyword>
<dbReference type="InterPro" id="IPR011107">
    <property type="entry name" value="PPI_Ypi1"/>
</dbReference>
<name>A0AAD9LEC7_BABDI</name>
<feature type="region of interest" description="Disordered" evidence="1">
    <location>
        <begin position="1"/>
        <end position="23"/>
    </location>
</feature>
<evidence type="ECO:0000313" key="2">
    <source>
        <dbReference type="EMBL" id="KAK1933338.1"/>
    </source>
</evidence>
<dbReference type="PANTHER" id="PTHR20835:SF0">
    <property type="entry name" value="E3 UBIQUITIN-PROTEIN LIGASE PPP1R11"/>
    <property type="match status" value="1"/>
</dbReference>
<accession>A0AAD9LEC7</accession>
<dbReference type="Pfam" id="PF07491">
    <property type="entry name" value="PPI_Ypi1"/>
    <property type="match status" value="1"/>
</dbReference>
<protein>
    <submittedName>
        <fullName evidence="2">Protein phosphatase inhibitor family protein</fullName>
    </submittedName>
</protein>